<dbReference type="InterPro" id="IPR013785">
    <property type="entry name" value="Aldolase_TIM"/>
</dbReference>
<dbReference type="NCBIfam" id="TIGR03586">
    <property type="entry name" value="PseI"/>
    <property type="match status" value="1"/>
</dbReference>
<dbReference type="InterPro" id="IPR013974">
    <property type="entry name" value="SAF"/>
</dbReference>
<keyword evidence="3" id="KW-1185">Reference proteome</keyword>
<dbReference type="InterPro" id="IPR057736">
    <property type="entry name" value="SAF_PseI/NeuA/NeuB"/>
</dbReference>
<dbReference type="SMART" id="SM00858">
    <property type="entry name" value="SAF"/>
    <property type="match status" value="1"/>
</dbReference>
<dbReference type="GO" id="GO:0047444">
    <property type="term" value="F:N-acylneuraminate-9-phosphate synthase activity"/>
    <property type="evidence" value="ECO:0007669"/>
    <property type="project" value="TreeGrafter"/>
</dbReference>
<dbReference type="HOGENOM" id="CLU_040465_0_1_6"/>
<dbReference type="GO" id="GO:0016051">
    <property type="term" value="P:carbohydrate biosynthetic process"/>
    <property type="evidence" value="ECO:0007669"/>
    <property type="project" value="InterPro"/>
</dbReference>
<dbReference type="AlphaFoldDB" id="F2G3W4"/>
<dbReference type="InterPro" id="IPR036732">
    <property type="entry name" value="AFP_Neu5c_C_sf"/>
</dbReference>
<dbReference type="EMBL" id="CP001103">
    <property type="protein sequence ID" value="AEA97306.1"/>
    <property type="molecule type" value="Genomic_DNA"/>
</dbReference>
<sequence length="347" mass="38548">MKIDQTNINEAHKPYIIAELSANHGGDLSRAKESITKAAEVGVSAIKIQTYTPDTMTLDSLQDDFIVKDGLWAGRSLYELYTEAYTPYEWHEELFNHAKNCGVTIFSTPFDETAVDLLESLNTPAYKIASFEIVDLPLVKYIASKNKPILMSTGMASQTEIEEAVTSVRANGDCELLLFHCISSYPAVTEDSNLRNLNWLREKFGVEVGLSDHTTNNIAALTAIGMGAVAVEKHFKLDTNDCGPDSSFSLSVEELQSLVIECNEAWTAKGSFGFKRAHSEAQNMVFRRSLYFVNSLKKGQSISRNDIRRIRPGYGLPPKYFDSILGREVTKDVHPGEAVTLKNVSKM</sequence>
<organism evidence="2 3">
    <name type="scientific">Alteromonas mediterranea (strain DSM 17117 / CIP 110805 / LMG 28347 / Deep ecotype)</name>
    <dbReference type="NCBI Taxonomy" id="1774373"/>
    <lineage>
        <taxon>Bacteria</taxon>
        <taxon>Pseudomonadati</taxon>
        <taxon>Pseudomonadota</taxon>
        <taxon>Gammaproteobacteria</taxon>
        <taxon>Alteromonadales</taxon>
        <taxon>Alteromonadaceae</taxon>
        <taxon>Alteromonas/Salinimonas group</taxon>
        <taxon>Alteromonas</taxon>
    </lineage>
</organism>
<dbReference type="InterPro" id="IPR020030">
    <property type="entry name" value="Pseudaminic_synth_PseI"/>
</dbReference>
<protein>
    <submittedName>
        <fullName evidence="2">N-acetylneuraminate synthase</fullName>
    </submittedName>
</protein>
<name>F2G3W4_ALTMD</name>
<dbReference type="RefSeq" id="WP_012517649.1">
    <property type="nucleotide sequence ID" value="NC_011138.3"/>
</dbReference>
<dbReference type="InterPro" id="IPR013132">
    <property type="entry name" value="PseI/NeuA/B-like_N"/>
</dbReference>
<dbReference type="Pfam" id="PF03102">
    <property type="entry name" value="NeuB"/>
    <property type="match status" value="1"/>
</dbReference>
<dbReference type="CDD" id="cd11615">
    <property type="entry name" value="SAF_NeuB_like"/>
    <property type="match status" value="1"/>
</dbReference>
<dbReference type="Proteomes" id="UP000001870">
    <property type="component" value="Chromosome"/>
</dbReference>
<dbReference type="SUPFAM" id="SSF51569">
    <property type="entry name" value="Aldolase"/>
    <property type="match status" value="1"/>
</dbReference>
<dbReference type="Gene3D" id="3.90.1210.10">
    <property type="entry name" value="Antifreeze-like/N-acetylneuraminic acid synthase C-terminal domain"/>
    <property type="match status" value="1"/>
</dbReference>
<dbReference type="Gene3D" id="3.20.20.70">
    <property type="entry name" value="Aldolase class I"/>
    <property type="match status" value="1"/>
</dbReference>
<dbReference type="PANTHER" id="PTHR42966">
    <property type="entry name" value="N-ACETYLNEURAMINATE SYNTHASE"/>
    <property type="match status" value="1"/>
</dbReference>
<dbReference type="PROSITE" id="PS50844">
    <property type="entry name" value="AFP_LIKE"/>
    <property type="match status" value="1"/>
</dbReference>
<feature type="domain" description="AFP-like" evidence="1">
    <location>
        <begin position="289"/>
        <end position="347"/>
    </location>
</feature>
<gene>
    <name evidence="2" type="ordered locus">MADE_1005820</name>
</gene>
<proteinExistence type="predicted"/>
<dbReference type="KEGG" id="amc:MADE_1005820"/>
<accession>F2G3W4</accession>
<evidence type="ECO:0000313" key="2">
    <source>
        <dbReference type="EMBL" id="AEA97306.1"/>
    </source>
</evidence>
<dbReference type="SUPFAM" id="SSF51269">
    <property type="entry name" value="AFP III-like domain"/>
    <property type="match status" value="1"/>
</dbReference>
<dbReference type="PANTHER" id="PTHR42966:SF2">
    <property type="entry name" value="PSEUDAMINIC ACID SYNTHASE"/>
    <property type="match status" value="1"/>
</dbReference>
<evidence type="ECO:0000313" key="3">
    <source>
        <dbReference type="Proteomes" id="UP000001870"/>
    </source>
</evidence>
<reference evidence="2 3" key="1">
    <citation type="journal article" date="2008" name="ISME J.">
        <title>Comparative genomics of two ecotypes of the marine planktonic copiotroph Alteromonas macleodii suggests alternative lifestyles associated with different kinds of particulate organic matter.</title>
        <authorList>
            <person name="Ivars-Martinez E."/>
            <person name="Martin-Cuadrado A.B."/>
            <person name="D'Auria G."/>
            <person name="Mira A."/>
            <person name="Ferriera S."/>
            <person name="Johnson J."/>
            <person name="Friedman R."/>
            <person name="Rodriguez-Valera F."/>
        </authorList>
    </citation>
    <scope>NUCLEOTIDE SEQUENCE [LARGE SCALE GENOMIC DNA]</scope>
    <source>
        <strain evidence="3">DSM 17117 / CIP 110805 / LMG 28347 / Deep ecotype</strain>
    </source>
</reference>
<dbReference type="InterPro" id="IPR006190">
    <property type="entry name" value="SAF_AFP_Neu5Ac"/>
</dbReference>
<reference evidence="2 3" key="2">
    <citation type="journal article" date="2015" name="Antonie Van Leeuwenhoek">
        <title>Ecophysiological diversity of a novel member of the genus Alteromonas, and description of Alteromonas mediterranea sp. nov.</title>
        <authorList>
            <person name="Ivanova E.P."/>
            <person name="Lopez-Perez M."/>
            <person name="Zabalos M."/>
            <person name="Nguyen S.H."/>
            <person name="Webb H.K."/>
            <person name="Ryan J."/>
            <person name="Lagutin K."/>
            <person name="Vyssotski M."/>
            <person name="Crawford R.J."/>
            <person name="Rodriguez-Valera F."/>
        </authorList>
    </citation>
    <scope>NUCLEOTIDE SEQUENCE [LARGE SCALE GENOMIC DNA]</scope>
    <source>
        <strain evidence="3">DSM 17117 / CIP 110805 / LMG 28347 / Deep ecotype</strain>
    </source>
</reference>
<evidence type="ECO:0000259" key="1">
    <source>
        <dbReference type="PROSITE" id="PS50844"/>
    </source>
</evidence>
<dbReference type="Pfam" id="PF08666">
    <property type="entry name" value="SAF"/>
    <property type="match status" value="1"/>
</dbReference>
<dbReference type="InterPro" id="IPR051690">
    <property type="entry name" value="PseI-like"/>
</dbReference>